<evidence type="ECO:0000256" key="6">
    <source>
        <dbReference type="SAM" id="Phobius"/>
    </source>
</evidence>
<gene>
    <name evidence="7" type="ORF">SAMN05444169_7314</name>
</gene>
<keyword evidence="3 6" id="KW-0812">Transmembrane</keyword>
<evidence type="ECO:0000256" key="3">
    <source>
        <dbReference type="ARBA" id="ARBA00022692"/>
    </source>
</evidence>
<evidence type="ECO:0000256" key="2">
    <source>
        <dbReference type="ARBA" id="ARBA00022448"/>
    </source>
</evidence>
<dbReference type="InterPro" id="IPR036259">
    <property type="entry name" value="MFS_trans_sf"/>
</dbReference>
<dbReference type="GO" id="GO:0016020">
    <property type="term" value="C:membrane"/>
    <property type="evidence" value="ECO:0007669"/>
    <property type="project" value="UniProtKB-SubCell"/>
</dbReference>
<keyword evidence="4 6" id="KW-1133">Transmembrane helix</keyword>
<keyword evidence="2" id="KW-0813">Transport</keyword>
<organism evidence="7 8">
    <name type="scientific">Bradyrhizobium erythrophlei</name>
    <dbReference type="NCBI Taxonomy" id="1437360"/>
    <lineage>
        <taxon>Bacteria</taxon>
        <taxon>Pseudomonadati</taxon>
        <taxon>Pseudomonadota</taxon>
        <taxon>Alphaproteobacteria</taxon>
        <taxon>Hyphomicrobiales</taxon>
        <taxon>Nitrobacteraceae</taxon>
        <taxon>Bradyrhizobium</taxon>
    </lineage>
</organism>
<dbReference type="EMBL" id="LT670818">
    <property type="protein sequence ID" value="SHH41028.1"/>
    <property type="molecule type" value="Genomic_DNA"/>
</dbReference>
<evidence type="ECO:0000256" key="1">
    <source>
        <dbReference type="ARBA" id="ARBA00004141"/>
    </source>
</evidence>
<feature type="transmembrane region" description="Helical" evidence="6">
    <location>
        <begin position="53"/>
        <end position="80"/>
    </location>
</feature>
<reference evidence="7 8" key="1">
    <citation type="submission" date="2016-11" db="EMBL/GenBank/DDBJ databases">
        <authorList>
            <person name="Jaros S."/>
            <person name="Januszkiewicz K."/>
            <person name="Wedrychowicz H."/>
        </authorList>
    </citation>
    <scope>NUCLEOTIDE SEQUENCE [LARGE SCALE GENOMIC DNA]</scope>
    <source>
        <strain evidence="7 8">GAS242</strain>
    </source>
</reference>
<name>A0A1M5SRS0_9BRAD</name>
<keyword evidence="5 6" id="KW-0472">Membrane</keyword>
<evidence type="ECO:0008006" key="9">
    <source>
        <dbReference type="Google" id="ProtNLM"/>
    </source>
</evidence>
<comment type="subcellular location">
    <subcellularLocation>
        <location evidence="1">Membrane</location>
        <topology evidence="1">Multi-pass membrane protein</topology>
    </subcellularLocation>
</comment>
<accession>A0A1M5SRS0</accession>
<sequence length="108" mass="11798">MSAELETRVLRKITLRIVPFVMLLFFVSFIDHATIGFAALAMNKNLGLSPSVFGFGAGIFLLGYLLFEVAGIFLLGYLLFEAPPNLTLKSSARLWIPGAVSKADSNRC</sequence>
<feature type="transmembrane region" description="Helical" evidence="6">
    <location>
        <begin position="20"/>
        <end position="41"/>
    </location>
</feature>
<proteinExistence type="predicted"/>
<evidence type="ECO:0000256" key="5">
    <source>
        <dbReference type="ARBA" id="ARBA00023136"/>
    </source>
</evidence>
<dbReference type="GO" id="GO:0022857">
    <property type="term" value="F:transmembrane transporter activity"/>
    <property type="evidence" value="ECO:0007669"/>
    <property type="project" value="TreeGrafter"/>
</dbReference>
<dbReference type="PANTHER" id="PTHR43791">
    <property type="entry name" value="PERMEASE-RELATED"/>
    <property type="match status" value="1"/>
</dbReference>
<evidence type="ECO:0000313" key="8">
    <source>
        <dbReference type="Proteomes" id="UP000190675"/>
    </source>
</evidence>
<evidence type="ECO:0000256" key="4">
    <source>
        <dbReference type="ARBA" id="ARBA00022989"/>
    </source>
</evidence>
<dbReference type="PANTHER" id="PTHR43791:SF36">
    <property type="entry name" value="TRANSPORTER, PUTATIVE (AFU_ORTHOLOGUE AFUA_6G08340)-RELATED"/>
    <property type="match status" value="1"/>
</dbReference>
<dbReference type="AlphaFoldDB" id="A0A1M5SRS0"/>
<dbReference type="Proteomes" id="UP000190675">
    <property type="component" value="Chromosome I"/>
</dbReference>
<evidence type="ECO:0000313" key="7">
    <source>
        <dbReference type="EMBL" id="SHH41028.1"/>
    </source>
</evidence>
<dbReference type="SUPFAM" id="SSF103473">
    <property type="entry name" value="MFS general substrate transporter"/>
    <property type="match status" value="1"/>
</dbReference>
<dbReference type="Gene3D" id="1.20.1250.20">
    <property type="entry name" value="MFS general substrate transporter like domains"/>
    <property type="match status" value="1"/>
</dbReference>
<protein>
    <recommendedName>
        <fullName evidence="9">Major Facilitator Superfamily protein</fullName>
    </recommendedName>
</protein>